<comment type="caution">
    <text evidence="2">The sequence shown here is derived from an EMBL/GenBank/DDBJ whole genome shotgun (WGS) entry which is preliminary data.</text>
</comment>
<evidence type="ECO:0000313" key="2">
    <source>
        <dbReference type="EMBL" id="GAA0448421.1"/>
    </source>
</evidence>
<keyword evidence="3" id="KW-1185">Reference proteome</keyword>
<organism evidence="2 3">
    <name type="scientific">Lentibacillus halophilus</name>
    <dbReference type="NCBI Taxonomy" id="295065"/>
    <lineage>
        <taxon>Bacteria</taxon>
        <taxon>Bacillati</taxon>
        <taxon>Bacillota</taxon>
        <taxon>Bacilli</taxon>
        <taxon>Bacillales</taxon>
        <taxon>Bacillaceae</taxon>
        <taxon>Lentibacillus</taxon>
    </lineage>
</organism>
<keyword evidence="1" id="KW-0812">Transmembrane</keyword>
<dbReference type="EMBL" id="BAAADM010000060">
    <property type="protein sequence ID" value="GAA0448421.1"/>
    <property type="molecule type" value="Genomic_DNA"/>
</dbReference>
<reference evidence="3" key="1">
    <citation type="journal article" date="2019" name="Int. J. Syst. Evol. Microbiol.">
        <title>The Global Catalogue of Microorganisms (GCM) 10K type strain sequencing project: providing services to taxonomists for standard genome sequencing and annotation.</title>
        <authorList>
            <consortium name="The Broad Institute Genomics Platform"/>
            <consortium name="The Broad Institute Genome Sequencing Center for Infectious Disease"/>
            <person name="Wu L."/>
            <person name="Ma J."/>
        </authorList>
    </citation>
    <scope>NUCLEOTIDE SEQUENCE [LARGE SCALE GENOMIC DNA]</scope>
    <source>
        <strain evidence="3">JCM 12149</strain>
    </source>
</reference>
<gene>
    <name evidence="2" type="ORF">GCM10008983_28080</name>
</gene>
<evidence type="ECO:0000256" key="1">
    <source>
        <dbReference type="SAM" id="Phobius"/>
    </source>
</evidence>
<keyword evidence="1" id="KW-0472">Membrane</keyword>
<sequence length="203" mass="23844">MEDIIKDIVKDIVTFDFIQGLLTGIILSLVSFLGRTVWNKFKSYRENKKRLFYYIWKPENPMLNDDKIIKKISDYKKTWKMTMNEEGFDVVIDSSKMIDGFDAFEQGIIKLLNTERDKYEIYSTNYGVSYILTDANSEGEFKSMAFIVAKEIMKNQEEWIKEIHSIKKVKDKNIIVIELGLKGIHEIVKIKAIVIPSKMRHKE</sequence>
<feature type="transmembrane region" description="Helical" evidence="1">
    <location>
        <begin position="17"/>
        <end position="38"/>
    </location>
</feature>
<proteinExistence type="predicted"/>
<dbReference type="Proteomes" id="UP001501459">
    <property type="component" value="Unassembled WGS sequence"/>
</dbReference>
<protein>
    <submittedName>
        <fullName evidence="2">Uncharacterized protein</fullName>
    </submittedName>
</protein>
<evidence type="ECO:0000313" key="3">
    <source>
        <dbReference type="Proteomes" id="UP001501459"/>
    </source>
</evidence>
<accession>A0ABP3JBU7</accession>
<dbReference type="RefSeq" id="WP_343754334.1">
    <property type="nucleotide sequence ID" value="NZ_BAAADM010000060.1"/>
</dbReference>
<keyword evidence="1" id="KW-1133">Transmembrane helix</keyword>
<name>A0ABP3JBU7_9BACI</name>